<dbReference type="Proteomes" id="UP001448207">
    <property type="component" value="Unassembled WGS sequence"/>
</dbReference>
<proteinExistence type="predicted"/>
<protein>
    <submittedName>
        <fullName evidence="2">Uncharacterized protein</fullName>
    </submittedName>
</protein>
<organism evidence="2 3">
    <name type="scientific">Phycomyces blakesleeanus</name>
    <dbReference type="NCBI Taxonomy" id="4837"/>
    <lineage>
        <taxon>Eukaryota</taxon>
        <taxon>Fungi</taxon>
        <taxon>Fungi incertae sedis</taxon>
        <taxon>Mucoromycota</taxon>
        <taxon>Mucoromycotina</taxon>
        <taxon>Mucoromycetes</taxon>
        <taxon>Mucorales</taxon>
        <taxon>Phycomycetaceae</taxon>
        <taxon>Phycomyces</taxon>
    </lineage>
</organism>
<keyword evidence="1" id="KW-0472">Membrane</keyword>
<keyword evidence="3" id="KW-1185">Reference proteome</keyword>
<dbReference type="EMBL" id="JBCLYO010000014">
    <property type="protein sequence ID" value="KAL0082877.1"/>
    <property type="molecule type" value="Genomic_DNA"/>
</dbReference>
<evidence type="ECO:0000313" key="2">
    <source>
        <dbReference type="EMBL" id="KAL0082877.1"/>
    </source>
</evidence>
<evidence type="ECO:0000256" key="1">
    <source>
        <dbReference type="SAM" id="Phobius"/>
    </source>
</evidence>
<accession>A0ABR3AUR0</accession>
<evidence type="ECO:0000313" key="3">
    <source>
        <dbReference type="Proteomes" id="UP001448207"/>
    </source>
</evidence>
<feature type="transmembrane region" description="Helical" evidence="1">
    <location>
        <begin position="52"/>
        <end position="72"/>
    </location>
</feature>
<feature type="transmembrane region" description="Helical" evidence="1">
    <location>
        <begin position="22"/>
        <end position="40"/>
    </location>
</feature>
<sequence length="74" mass="9059">MGNTYIWQHLHDVLLHTVNNKLYIFLTPFLIFFLLLNNNHFNSLYFFKSSSFFFFFSLSLFLFPFFIELHVIQI</sequence>
<keyword evidence="1" id="KW-0812">Transmembrane</keyword>
<comment type="caution">
    <text evidence="2">The sequence shown here is derived from an EMBL/GenBank/DDBJ whole genome shotgun (WGS) entry which is preliminary data.</text>
</comment>
<keyword evidence="1" id="KW-1133">Transmembrane helix</keyword>
<name>A0ABR3AUR0_PHYBL</name>
<reference evidence="2 3" key="1">
    <citation type="submission" date="2024-04" db="EMBL/GenBank/DDBJ databases">
        <title>Symmetric and asymmetric DNA N6-adenine methylation regulates different biological responses in Mucorales.</title>
        <authorList>
            <consortium name="Lawrence Berkeley National Laboratory"/>
            <person name="Lax C."/>
            <person name="Mondo S.J."/>
            <person name="Osorio-Concepcion M."/>
            <person name="Muszewska A."/>
            <person name="Corrochano-Luque M."/>
            <person name="Gutierrez G."/>
            <person name="Riley R."/>
            <person name="Lipzen A."/>
            <person name="Guo J."/>
            <person name="Hundley H."/>
            <person name="Amirebrahimi M."/>
            <person name="Ng V."/>
            <person name="Lorenzo-Gutierrez D."/>
            <person name="Binder U."/>
            <person name="Yang J."/>
            <person name="Song Y."/>
            <person name="Canovas D."/>
            <person name="Navarro E."/>
            <person name="Freitag M."/>
            <person name="Gabaldon T."/>
            <person name="Grigoriev I.V."/>
            <person name="Corrochano L.M."/>
            <person name="Nicolas F.E."/>
            <person name="Garre V."/>
        </authorList>
    </citation>
    <scope>NUCLEOTIDE SEQUENCE [LARGE SCALE GENOMIC DNA]</scope>
    <source>
        <strain evidence="2 3">L51</strain>
    </source>
</reference>
<gene>
    <name evidence="2" type="ORF">J3Q64DRAFT_1750475</name>
</gene>